<dbReference type="AlphaFoldDB" id="A0A811VHH7"/>
<organism evidence="1 2">
    <name type="scientific">Ceratitis capitata</name>
    <name type="common">Mediterranean fruit fly</name>
    <name type="synonym">Tephritis capitata</name>
    <dbReference type="NCBI Taxonomy" id="7213"/>
    <lineage>
        <taxon>Eukaryota</taxon>
        <taxon>Metazoa</taxon>
        <taxon>Ecdysozoa</taxon>
        <taxon>Arthropoda</taxon>
        <taxon>Hexapoda</taxon>
        <taxon>Insecta</taxon>
        <taxon>Pterygota</taxon>
        <taxon>Neoptera</taxon>
        <taxon>Endopterygota</taxon>
        <taxon>Diptera</taxon>
        <taxon>Brachycera</taxon>
        <taxon>Muscomorpha</taxon>
        <taxon>Tephritoidea</taxon>
        <taxon>Tephritidae</taxon>
        <taxon>Ceratitis</taxon>
        <taxon>Ceratitis</taxon>
    </lineage>
</organism>
<sequence>MSICFWPNVDGRKKLASVAWYELSNCVGYVGGNEILQEPEAYFSRKHIYTVKV</sequence>
<gene>
    <name evidence="1" type="ORF">CCAP1982_LOCUS23280</name>
</gene>
<keyword evidence="2" id="KW-1185">Reference proteome</keyword>
<dbReference type="Proteomes" id="UP000606786">
    <property type="component" value="Unassembled WGS sequence"/>
</dbReference>
<dbReference type="EMBL" id="CAJHJT010000056">
    <property type="protein sequence ID" value="CAD7015335.1"/>
    <property type="molecule type" value="Genomic_DNA"/>
</dbReference>
<reference evidence="1" key="1">
    <citation type="submission" date="2020-11" db="EMBL/GenBank/DDBJ databases">
        <authorList>
            <person name="Whitehead M."/>
        </authorList>
    </citation>
    <scope>NUCLEOTIDE SEQUENCE</scope>
    <source>
        <strain evidence="1">EGII</strain>
    </source>
</reference>
<name>A0A811VHH7_CERCA</name>
<protein>
    <submittedName>
        <fullName evidence="1">(Mediterranean fruit fly) hypothetical protein</fullName>
    </submittedName>
</protein>
<accession>A0A811VHH7</accession>
<proteinExistence type="predicted"/>
<evidence type="ECO:0000313" key="2">
    <source>
        <dbReference type="Proteomes" id="UP000606786"/>
    </source>
</evidence>
<evidence type="ECO:0000313" key="1">
    <source>
        <dbReference type="EMBL" id="CAD7015335.1"/>
    </source>
</evidence>
<comment type="caution">
    <text evidence="1">The sequence shown here is derived from an EMBL/GenBank/DDBJ whole genome shotgun (WGS) entry which is preliminary data.</text>
</comment>